<dbReference type="PANTHER" id="PTHR12304">
    <property type="entry name" value="INOSINE-URIDINE PREFERRING NUCLEOSIDE HYDROLASE"/>
    <property type="match status" value="1"/>
</dbReference>
<dbReference type="Pfam" id="PF01156">
    <property type="entry name" value="IU_nuc_hydro"/>
    <property type="match status" value="1"/>
</dbReference>
<accession>A0AA37UKL1</accession>
<name>A0AA37UKL1_9MICO</name>
<evidence type="ECO:0000256" key="2">
    <source>
        <dbReference type="ARBA" id="ARBA00023295"/>
    </source>
</evidence>
<keyword evidence="1" id="KW-0378">Hydrolase</keyword>
<dbReference type="InterPro" id="IPR036452">
    <property type="entry name" value="Ribo_hydro-like"/>
</dbReference>
<protein>
    <submittedName>
        <fullName evidence="4">Inosine-uridine nucleoside N-ribohydrolase</fullName>
    </submittedName>
</protein>
<comment type="caution">
    <text evidence="4">The sequence shown here is derived from an EMBL/GenBank/DDBJ whole genome shotgun (WGS) entry which is preliminary data.</text>
</comment>
<dbReference type="RefSeq" id="WP_284231533.1">
    <property type="nucleotide sequence ID" value="NZ_BSUL01000001.1"/>
</dbReference>
<dbReference type="GO" id="GO:0045437">
    <property type="term" value="F:uridine nucleosidase activity"/>
    <property type="evidence" value="ECO:0007669"/>
    <property type="project" value="UniProtKB-ARBA"/>
</dbReference>
<dbReference type="GO" id="GO:0005829">
    <property type="term" value="C:cytosol"/>
    <property type="evidence" value="ECO:0007669"/>
    <property type="project" value="TreeGrafter"/>
</dbReference>
<organism evidence="4 5">
    <name type="scientific">Arenivirga flava</name>
    <dbReference type="NCBI Taxonomy" id="1930060"/>
    <lineage>
        <taxon>Bacteria</taxon>
        <taxon>Bacillati</taxon>
        <taxon>Actinomycetota</taxon>
        <taxon>Actinomycetes</taxon>
        <taxon>Micrococcales</taxon>
        <taxon>Microbacteriaceae</taxon>
        <taxon>Arenivirga</taxon>
    </lineage>
</organism>
<dbReference type="Proteomes" id="UP001157160">
    <property type="component" value="Unassembled WGS sequence"/>
</dbReference>
<dbReference type="GO" id="GO:0006152">
    <property type="term" value="P:purine nucleoside catabolic process"/>
    <property type="evidence" value="ECO:0007669"/>
    <property type="project" value="TreeGrafter"/>
</dbReference>
<sequence length="312" mass="32072">MHLLDCDTGVDDAVAILHLLGSGAPLAAVTVTFGNVGAAQAAENTLRVLHLAGRSDVPVAVGGESTLDGTPTRHSATLVHGANGLGGAELAPSPAALLDEPAPELIVRLAHEHAGELRIVATGGFTNLARALQLDPSIAGLVREVTLMGGAALAPGNVTPSAEANIMADPLAAAAVLGAGWPVVLVPLDATMTQLLEEDDWQRLADAGGVAGAAAEILDGYLDFYHGVFGRRCAAMHDALAVAIALGEVEPELAPRAHVEVDVSDGPSRARTIVDLRHRYRGYAPAVDSPVRVVLEAQQPLAPRLVERILAL</sequence>
<dbReference type="AlphaFoldDB" id="A0AA37UKL1"/>
<dbReference type="InterPro" id="IPR001910">
    <property type="entry name" value="Inosine/uridine_hydrolase_dom"/>
</dbReference>
<evidence type="ECO:0000259" key="3">
    <source>
        <dbReference type="Pfam" id="PF01156"/>
    </source>
</evidence>
<gene>
    <name evidence="4" type="primary">uRH</name>
    <name evidence="4" type="ORF">GCM10025874_14500</name>
</gene>
<dbReference type="InterPro" id="IPR015910">
    <property type="entry name" value="I/U_nuclsd_hydro_CS"/>
</dbReference>
<dbReference type="Gene3D" id="3.90.245.10">
    <property type="entry name" value="Ribonucleoside hydrolase-like"/>
    <property type="match status" value="1"/>
</dbReference>
<dbReference type="GO" id="GO:0008477">
    <property type="term" value="F:purine nucleosidase activity"/>
    <property type="evidence" value="ECO:0007669"/>
    <property type="project" value="TreeGrafter"/>
</dbReference>
<evidence type="ECO:0000256" key="1">
    <source>
        <dbReference type="ARBA" id="ARBA00022801"/>
    </source>
</evidence>
<feature type="domain" description="Inosine/uridine-preferring nucleoside hydrolase" evidence="3">
    <location>
        <begin position="3"/>
        <end position="293"/>
    </location>
</feature>
<evidence type="ECO:0000313" key="4">
    <source>
        <dbReference type="EMBL" id="GMA28197.1"/>
    </source>
</evidence>
<dbReference type="PANTHER" id="PTHR12304:SF4">
    <property type="entry name" value="URIDINE NUCLEOSIDASE"/>
    <property type="match status" value="1"/>
</dbReference>
<reference evidence="4 5" key="1">
    <citation type="journal article" date="2014" name="Int. J. Syst. Evol. Microbiol.">
        <title>Complete genome sequence of Corynebacterium casei LMG S-19264T (=DSM 44701T), isolated from a smear-ripened cheese.</title>
        <authorList>
            <consortium name="US DOE Joint Genome Institute (JGI-PGF)"/>
            <person name="Walter F."/>
            <person name="Albersmeier A."/>
            <person name="Kalinowski J."/>
            <person name="Ruckert C."/>
        </authorList>
    </citation>
    <scope>NUCLEOTIDE SEQUENCE [LARGE SCALE GENOMIC DNA]</scope>
    <source>
        <strain evidence="4 5">NBRC 112289</strain>
    </source>
</reference>
<keyword evidence="5" id="KW-1185">Reference proteome</keyword>
<keyword evidence="2" id="KW-0326">Glycosidase</keyword>
<dbReference type="InterPro" id="IPR023186">
    <property type="entry name" value="IUNH"/>
</dbReference>
<dbReference type="SUPFAM" id="SSF53590">
    <property type="entry name" value="Nucleoside hydrolase"/>
    <property type="match status" value="1"/>
</dbReference>
<dbReference type="EMBL" id="BSUL01000001">
    <property type="protein sequence ID" value="GMA28197.1"/>
    <property type="molecule type" value="Genomic_DNA"/>
</dbReference>
<proteinExistence type="predicted"/>
<evidence type="ECO:0000313" key="5">
    <source>
        <dbReference type="Proteomes" id="UP001157160"/>
    </source>
</evidence>
<dbReference type="PROSITE" id="PS01247">
    <property type="entry name" value="IUNH"/>
    <property type="match status" value="1"/>
</dbReference>